<keyword evidence="1" id="KW-1133">Transmembrane helix</keyword>
<sequence>MIKQLFLINIKLRWKRFLLVFLATALASYNTRPTYMDYKGALSSNDWMLEVSGTMLIMYFFAPLMVILLTFDLTQWLWSYVGTSALSKLEKRNTLFWSYVAIILGIVTFVVVSIVFWGYIIGYVRYNGFAAMDHHLLLTSKSSPSLFVFTHFVIDFFGLFFIAMIGLFVAFLTKNIVFSFIIPYALSFFLLMAFKGGLGFKGLFPGEGILLNPYFAGTSAVLILIANAVYTIFVLFVLYGIINRISLVMPRTGRG</sequence>
<comment type="caution">
    <text evidence="2">The sequence shown here is derived from an EMBL/GenBank/DDBJ whole genome shotgun (WGS) entry which is preliminary data.</text>
</comment>
<evidence type="ECO:0000313" key="2">
    <source>
        <dbReference type="EMBL" id="EIT86033.1"/>
    </source>
</evidence>
<dbReference type="EMBL" id="AKKV01000023">
    <property type="protein sequence ID" value="EIT86033.1"/>
    <property type="molecule type" value="Genomic_DNA"/>
</dbReference>
<feature type="transmembrane region" description="Helical" evidence="1">
    <location>
        <begin position="214"/>
        <end position="242"/>
    </location>
</feature>
<proteinExistence type="predicted"/>
<dbReference type="Proteomes" id="UP000004080">
    <property type="component" value="Unassembled WGS sequence"/>
</dbReference>
<keyword evidence="3" id="KW-1185">Reference proteome</keyword>
<evidence type="ECO:0000313" key="3">
    <source>
        <dbReference type="Proteomes" id="UP000004080"/>
    </source>
</evidence>
<keyword evidence="1" id="KW-0812">Transmembrane</keyword>
<dbReference type="eggNOG" id="ENOG502ZKI2">
    <property type="taxonomic scope" value="Bacteria"/>
</dbReference>
<feature type="transmembrane region" description="Helical" evidence="1">
    <location>
        <begin position="99"/>
        <end position="126"/>
    </location>
</feature>
<dbReference type="AlphaFoldDB" id="I8UGV4"/>
<keyword evidence="1" id="KW-0472">Membrane</keyword>
<dbReference type="STRING" id="1196324.A374_06926"/>
<feature type="transmembrane region" description="Helical" evidence="1">
    <location>
        <begin position="146"/>
        <end position="169"/>
    </location>
</feature>
<feature type="transmembrane region" description="Helical" evidence="1">
    <location>
        <begin position="57"/>
        <end position="78"/>
    </location>
</feature>
<organism evidence="2 3">
    <name type="scientific">Fictibacillus macauensis ZFHKF-1</name>
    <dbReference type="NCBI Taxonomy" id="1196324"/>
    <lineage>
        <taxon>Bacteria</taxon>
        <taxon>Bacillati</taxon>
        <taxon>Bacillota</taxon>
        <taxon>Bacilli</taxon>
        <taxon>Bacillales</taxon>
        <taxon>Fictibacillaceae</taxon>
        <taxon>Fictibacillus</taxon>
    </lineage>
</organism>
<dbReference type="PATRIC" id="fig|1196324.3.peg.1417"/>
<dbReference type="RefSeq" id="WP_007201482.1">
    <property type="nucleotide sequence ID" value="NZ_AKKV01000023.1"/>
</dbReference>
<name>I8UGV4_9BACL</name>
<protein>
    <submittedName>
        <fullName evidence="2">Uncharacterized protein</fullName>
    </submittedName>
</protein>
<reference evidence="2 3" key="1">
    <citation type="journal article" date="2012" name="J. Bacteriol.">
        <title>Genome of Bacillus macauensis ZFHKF-1, a Long-Chain-Forming Bacterium.</title>
        <authorList>
            <person name="Cai L."/>
            <person name="Zhang T."/>
        </authorList>
    </citation>
    <scope>NUCLEOTIDE SEQUENCE [LARGE SCALE GENOMIC DNA]</scope>
    <source>
        <strain evidence="2 3">ZFHKF-1</strain>
    </source>
</reference>
<accession>I8UGV4</accession>
<evidence type="ECO:0000256" key="1">
    <source>
        <dbReference type="SAM" id="Phobius"/>
    </source>
</evidence>
<gene>
    <name evidence="2" type="ORF">A374_06926</name>
</gene>
<feature type="transmembrane region" description="Helical" evidence="1">
    <location>
        <begin position="176"/>
        <end position="194"/>
    </location>
</feature>